<proteinExistence type="predicted"/>
<dbReference type="GO" id="GO:0016787">
    <property type="term" value="F:hydrolase activity"/>
    <property type="evidence" value="ECO:0007669"/>
    <property type="project" value="UniProtKB-KW"/>
</dbReference>
<evidence type="ECO:0000313" key="8">
    <source>
        <dbReference type="Proteomes" id="UP001190700"/>
    </source>
</evidence>
<dbReference type="InterPro" id="IPR038718">
    <property type="entry name" value="SNF2-like_sf"/>
</dbReference>
<dbReference type="GO" id="GO:0005634">
    <property type="term" value="C:nucleus"/>
    <property type="evidence" value="ECO:0007669"/>
    <property type="project" value="TreeGrafter"/>
</dbReference>
<evidence type="ECO:0000256" key="3">
    <source>
        <dbReference type="ARBA" id="ARBA00022840"/>
    </source>
</evidence>
<accession>A0AAE0FLK2</accession>
<keyword evidence="3" id="KW-0067">ATP-binding</keyword>
<organism evidence="7 8">
    <name type="scientific">Cymbomonas tetramitiformis</name>
    <dbReference type="NCBI Taxonomy" id="36881"/>
    <lineage>
        <taxon>Eukaryota</taxon>
        <taxon>Viridiplantae</taxon>
        <taxon>Chlorophyta</taxon>
        <taxon>Pyramimonadophyceae</taxon>
        <taxon>Pyramimonadales</taxon>
        <taxon>Pyramimonadaceae</taxon>
        <taxon>Cymbomonas</taxon>
    </lineage>
</organism>
<dbReference type="InterPro" id="IPR050628">
    <property type="entry name" value="SNF2_RAD54_helicase_TF"/>
</dbReference>
<feature type="coiled-coil region" evidence="4">
    <location>
        <begin position="529"/>
        <end position="556"/>
    </location>
</feature>
<dbReference type="GO" id="GO:0006281">
    <property type="term" value="P:DNA repair"/>
    <property type="evidence" value="ECO:0007669"/>
    <property type="project" value="TreeGrafter"/>
</dbReference>
<keyword evidence="1" id="KW-0547">Nucleotide-binding</keyword>
<dbReference type="CDD" id="cd18008">
    <property type="entry name" value="DEXDc_SHPRH-like"/>
    <property type="match status" value="1"/>
</dbReference>
<reference evidence="7 8" key="1">
    <citation type="journal article" date="2015" name="Genome Biol. Evol.">
        <title>Comparative Genomics of a Bacterivorous Green Alga Reveals Evolutionary Causalities and Consequences of Phago-Mixotrophic Mode of Nutrition.</title>
        <authorList>
            <person name="Burns J.A."/>
            <person name="Paasch A."/>
            <person name="Narechania A."/>
            <person name="Kim E."/>
        </authorList>
    </citation>
    <scope>NUCLEOTIDE SEQUENCE [LARGE SCALE GENOMIC DNA]</scope>
    <source>
        <strain evidence="7 8">PLY_AMNH</strain>
    </source>
</reference>
<dbReference type="GO" id="GO:0005524">
    <property type="term" value="F:ATP binding"/>
    <property type="evidence" value="ECO:0007669"/>
    <property type="project" value="UniProtKB-KW"/>
</dbReference>
<feature type="domain" description="Helicase C-terminal" evidence="6">
    <location>
        <begin position="1055"/>
        <end position="1210"/>
    </location>
</feature>
<dbReference type="SMART" id="SM00487">
    <property type="entry name" value="DEXDc"/>
    <property type="match status" value="1"/>
</dbReference>
<dbReference type="PROSITE" id="PS51194">
    <property type="entry name" value="HELICASE_CTER"/>
    <property type="match status" value="1"/>
</dbReference>
<feature type="coiled-coil region" evidence="4">
    <location>
        <begin position="610"/>
        <end position="637"/>
    </location>
</feature>
<dbReference type="InterPro" id="IPR049730">
    <property type="entry name" value="SNF2/RAD54-like_C"/>
</dbReference>
<dbReference type="GO" id="GO:0008094">
    <property type="term" value="F:ATP-dependent activity, acting on DNA"/>
    <property type="evidence" value="ECO:0007669"/>
    <property type="project" value="TreeGrafter"/>
</dbReference>
<dbReference type="Pfam" id="PF00176">
    <property type="entry name" value="SNF2-rel_dom"/>
    <property type="match status" value="1"/>
</dbReference>
<dbReference type="SUPFAM" id="SSF52540">
    <property type="entry name" value="P-loop containing nucleoside triphosphate hydrolases"/>
    <property type="match status" value="2"/>
</dbReference>
<gene>
    <name evidence="7" type="ORF">CYMTET_29182</name>
</gene>
<dbReference type="PANTHER" id="PTHR45626">
    <property type="entry name" value="TRANSCRIPTION TERMINATION FACTOR 2-RELATED"/>
    <property type="match status" value="1"/>
</dbReference>
<dbReference type="PROSITE" id="PS51192">
    <property type="entry name" value="HELICASE_ATP_BIND_1"/>
    <property type="match status" value="1"/>
</dbReference>
<dbReference type="Gene3D" id="3.40.50.10810">
    <property type="entry name" value="Tandem AAA-ATPase domain"/>
    <property type="match status" value="1"/>
</dbReference>
<dbReference type="Proteomes" id="UP001190700">
    <property type="component" value="Unassembled WGS sequence"/>
</dbReference>
<protein>
    <submittedName>
        <fullName evidence="7">Uncharacterized protein</fullName>
    </submittedName>
</protein>
<keyword evidence="8" id="KW-1185">Reference proteome</keyword>
<dbReference type="PANTHER" id="PTHR45626:SF38">
    <property type="entry name" value="DEAD-BOX PROTEIN"/>
    <property type="match status" value="1"/>
</dbReference>
<keyword evidence="4" id="KW-0175">Coiled coil</keyword>
<comment type="caution">
    <text evidence="7">The sequence shown here is derived from an EMBL/GenBank/DDBJ whole genome shotgun (WGS) entry which is preliminary data.</text>
</comment>
<dbReference type="Gene3D" id="3.40.50.300">
    <property type="entry name" value="P-loop containing nucleotide triphosphate hydrolases"/>
    <property type="match status" value="1"/>
</dbReference>
<evidence type="ECO:0000259" key="5">
    <source>
        <dbReference type="PROSITE" id="PS51192"/>
    </source>
</evidence>
<evidence type="ECO:0000256" key="4">
    <source>
        <dbReference type="SAM" id="Coils"/>
    </source>
</evidence>
<dbReference type="Pfam" id="PF00271">
    <property type="entry name" value="Helicase_C"/>
    <property type="match status" value="1"/>
</dbReference>
<evidence type="ECO:0000256" key="1">
    <source>
        <dbReference type="ARBA" id="ARBA00022741"/>
    </source>
</evidence>
<dbReference type="AlphaFoldDB" id="A0AAE0FLK2"/>
<name>A0AAE0FLK2_9CHLO</name>
<keyword evidence="2" id="KW-0378">Hydrolase</keyword>
<feature type="domain" description="Helicase ATP-binding" evidence="5">
    <location>
        <begin position="757"/>
        <end position="932"/>
    </location>
</feature>
<dbReference type="CDD" id="cd18793">
    <property type="entry name" value="SF2_C_SNF"/>
    <property type="match status" value="1"/>
</dbReference>
<dbReference type="SMART" id="SM00490">
    <property type="entry name" value="HELICc"/>
    <property type="match status" value="1"/>
</dbReference>
<dbReference type="EMBL" id="LGRX02016547">
    <property type="protein sequence ID" value="KAK3261944.1"/>
    <property type="molecule type" value="Genomic_DNA"/>
</dbReference>
<evidence type="ECO:0000313" key="7">
    <source>
        <dbReference type="EMBL" id="KAK3261944.1"/>
    </source>
</evidence>
<evidence type="ECO:0000259" key="6">
    <source>
        <dbReference type="PROSITE" id="PS51194"/>
    </source>
</evidence>
<dbReference type="InterPro" id="IPR001650">
    <property type="entry name" value="Helicase_C-like"/>
</dbReference>
<sequence length="1280" mass="140776">MGVRKARVSAPSVATHERLRKASNLLSSPAVAGVKRKLTDDLDSEAISAYIKKANALDCKRIAKQFTDGNTYDGKSKFLGADARPYAFEITYDDGDSETMTLEEVQQYVQLSPEEDAERVLKDLWRCEDMATTTTPIEDLLLMVPAYGKTPGSRLWQELQWVLSNMQGSKLGDLFEQLLGLPATLLQTQALRHKKVKLSTVNEQAEPVVETRVQAYTAVEFKSSSIIARILIEFLGQGIFLEGVVADENMTDLDEAFSCVDTASQRSCELRSGEKLSISFTKARDLASKCKLKSKADVHKFLDMVKDVQPSALNAYLSRFEVEAQGADELAVKRCLEHFGRSAPALSEDQTYELGSRAFRVKLGKATTKSGTARDYFRRAGTVHTSAYCIHGLGSMTGAEDDGKSVVFISAELEAALQRWSCVQGVAQSARWQYQAKTKSVVVWLLVRVTSPLRELEGTEVDAWMDSVVALDGPKEPMQAAVAGVLKGIRQDWASFKAELDFDAEGAVETAALRRRRAAELAARRASDLDKMRQAVASLERRRSTKRAQAMEQRERRLDAEKFLEDCKRTSPHHSGNLPGMLNLEPGSWNRCMLEKEHIRRQEDAMWNEVNELGVKLKRKKLEIVEAEKANEEGEGEPEVKVNREMSPPEFQRILDVVEKHGPAAQPTDETTPQIDFAGRVAYELRPYQRRAVQWMLAEERTPGGLARHAWVPLPAPSADPERCPTGVAARAHAITGRVAAGPRGDVAQECDASSVRWPAPDLAGGFLCADMGMGKTACAIATIVLGDQPDRAGFAVRAAKGACQRSVLGGTLIVAALSIVGQWKRELAAAVKGTPLRVHQYYGDARIRNLAALAQYDVVITTPGIIATRDPALLGIEWHRIIVDEAHKDTGKLLEGHRCVLHGRRRWCLTGTPLGASLRSLQNQLAFLGDGDLCTSAGQFLERQLLYHQLRKCMFRVTKEGTAVDGRTNLQLPPLQQSVVEVKFTEKELENYRLLQAHARKEVNEVRFGCGNNRAQMLKISSLLAPLRQACAGCTVPSPADEATTLKFAAKSTAVIQAITATQKSDPSAKILIFSNFTGALEEVKALLPGCGLNYRMLQGKMTLKQREDAINAFQFDPPTTIFLLTARAGAVGITLTSASHVFLMEPALDTSLELQAINRSHRLGQSKPVMVKRFTVSAHVEGAIRRQVAQRAGDSTTAGMVGIGRNGQAADDTKAFIGNNTRQEDLLELFQFPPQPPSPPRPAAVPVSHHLPLHIDFSEYGDEYSEYGDEHSECGYSP</sequence>
<evidence type="ECO:0000256" key="2">
    <source>
        <dbReference type="ARBA" id="ARBA00022801"/>
    </source>
</evidence>
<dbReference type="InterPro" id="IPR027417">
    <property type="entry name" value="P-loop_NTPase"/>
</dbReference>
<dbReference type="InterPro" id="IPR000330">
    <property type="entry name" value="SNF2_N"/>
</dbReference>
<dbReference type="InterPro" id="IPR014001">
    <property type="entry name" value="Helicase_ATP-bd"/>
</dbReference>